<dbReference type="Pfam" id="PF18755">
    <property type="entry name" value="RAMA"/>
    <property type="match status" value="1"/>
</dbReference>
<dbReference type="InterPro" id="IPR040843">
    <property type="entry name" value="RAMA"/>
</dbReference>
<keyword evidence="4" id="KW-1185">Reference proteome</keyword>
<accession>A0A9X1NMS9</accession>
<reference evidence="3" key="1">
    <citation type="submission" date="2021-11" db="EMBL/GenBank/DDBJ databases">
        <title>Streptomyces corallinus and Kineosporia corallina sp. nov., two new coral-derived marine actinobacteria.</title>
        <authorList>
            <person name="Buangrab K."/>
            <person name="Sutthacheep M."/>
            <person name="Yeemin T."/>
            <person name="Harunari E."/>
            <person name="Igarashi Y."/>
            <person name="Sripreechasak P."/>
            <person name="Kanchanasin P."/>
            <person name="Tanasupawat S."/>
            <person name="Phongsopitanun W."/>
        </authorList>
    </citation>
    <scope>NUCLEOTIDE SEQUENCE</scope>
    <source>
        <strain evidence="3">JCM 31032</strain>
    </source>
</reference>
<evidence type="ECO:0000313" key="3">
    <source>
        <dbReference type="EMBL" id="MCD5317048.1"/>
    </source>
</evidence>
<comment type="caution">
    <text evidence="3">The sequence shown here is derived from an EMBL/GenBank/DDBJ whole genome shotgun (WGS) entry which is preliminary data.</text>
</comment>
<gene>
    <name evidence="3" type="ORF">LR394_39745</name>
</gene>
<feature type="domain" description="GmrSD restriction endonucleases N-terminal" evidence="1">
    <location>
        <begin position="29"/>
        <end position="271"/>
    </location>
</feature>
<feature type="domain" description="RAMA" evidence="2">
    <location>
        <begin position="633"/>
        <end position="726"/>
    </location>
</feature>
<evidence type="ECO:0000259" key="1">
    <source>
        <dbReference type="Pfam" id="PF03235"/>
    </source>
</evidence>
<dbReference type="PANTHER" id="PTHR37292:SF2">
    <property type="entry name" value="DUF262 DOMAIN-CONTAINING PROTEIN"/>
    <property type="match status" value="1"/>
</dbReference>
<sequence length="727" mass="83014">MIPEVLTRLHEREDERAMAYKTPITIKETLERIGSNEYLLPAIQRELVWAQEPERMTRLFDSILRGYPIGTFLFWSVPAEQSQQFTFYEFMREWHELNHRHNDRVSLDQPRALTAILDGQQRLSTLNIGLHGSLAHKLPGRRANSLEAYPVKYLYVDLLYEPGEDDDVQYSFSFLTPAQAEAAPETLHWYRVSDVLHLSDNGPEIFAYIQRHDLTSQRAFHVLNRLWRSIHEDPAINYFEEREQSLSRVLDIFVRVNSGGVQLTKSDLLLSIATAQFTGRDAREEIHALVDELNATWPGFRFTKDLVLKSGLVLTDIGNINFAVGNFTANNMAVLDQKWDDVDRALRVAVKLIASFGFSESTLSADSVLVPIADYVFTRKLDDTFVHSTDENARADRAVIRHWMIRALLKPGIWGSALNQVLRALHQIIRDSHGRFPVEAIEAELARRGKSLTFDTELIEDLLDTPHRSKRTFALLTLLYDWIDVRSEFHVNHIFPRSLATRAKQRDQGIPEGQWDKITDQVERLANLQLLPGADSAKKQAQLPLEWVLTRFSDPQARDAWLAGHDLYDLPPTLADFPTFYEIRRATMRERLRHLLGVQASEIRSTAEAAPALPFSDPVAQAVAHVPRPRRPGDPQTGSRAFYGRAEVLGEMLDSGLLEVGMRLYGVYRGDRYHTEIGPGGFLRWQGRTFDSPTQAAIRLTGQRSVNGWTFWKLPDGTPIGELRSRV</sequence>
<dbReference type="InterPro" id="IPR004919">
    <property type="entry name" value="GmrSD_N"/>
</dbReference>
<proteinExistence type="predicted"/>
<organism evidence="3 4">
    <name type="scientific">Kineosporia babensis</name>
    <dbReference type="NCBI Taxonomy" id="499548"/>
    <lineage>
        <taxon>Bacteria</taxon>
        <taxon>Bacillati</taxon>
        <taxon>Actinomycetota</taxon>
        <taxon>Actinomycetes</taxon>
        <taxon>Kineosporiales</taxon>
        <taxon>Kineosporiaceae</taxon>
        <taxon>Kineosporia</taxon>
    </lineage>
</organism>
<dbReference type="AlphaFoldDB" id="A0A9X1NMS9"/>
<dbReference type="EMBL" id="JAJOMB010000040">
    <property type="protein sequence ID" value="MCD5317048.1"/>
    <property type="molecule type" value="Genomic_DNA"/>
</dbReference>
<protein>
    <submittedName>
        <fullName evidence="3">DUF262 domain-containing protein</fullName>
    </submittedName>
</protein>
<evidence type="ECO:0000313" key="4">
    <source>
        <dbReference type="Proteomes" id="UP001138997"/>
    </source>
</evidence>
<dbReference type="PANTHER" id="PTHR37292">
    <property type="entry name" value="VNG6097C"/>
    <property type="match status" value="1"/>
</dbReference>
<evidence type="ECO:0000259" key="2">
    <source>
        <dbReference type="Pfam" id="PF18755"/>
    </source>
</evidence>
<dbReference type="Proteomes" id="UP001138997">
    <property type="component" value="Unassembled WGS sequence"/>
</dbReference>
<name>A0A9X1NMS9_9ACTN</name>
<dbReference type="RefSeq" id="WP_231449900.1">
    <property type="nucleotide sequence ID" value="NZ_JAJOMB010000040.1"/>
</dbReference>
<dbReference type="Pfam" id="PF03235">
    <property type="entry name" value="GmrSD_N"/>
    <property type="match status" value="1"/>
</dbReference>